<evidence type="ECO:0000313" key="2">
    <source>
        <dbReference type="EMBL" id="KHN04054.1"/>
    </source>
</evidence>
<dbReference type="EMBL" id="KN669589">
    <property type="protein sequence ID" value="KHN04054.1"/>
    <property type="molecule type" value="Genomic_DNA"/>
</dbReference>
<dbReference type="Proteomes" id="UP000053555">
    <property type="component" value="Unassembled WGS sequence"/>
</dbReference>
<organism evidence="2">
    <name type="scientific">Glycine soja</name>
    <name type="common">Wild soybean</name>
    <dbReference type="NCBI Taxonomy" id="3848"/>
    <lineage>
        <taxon>Eukaryota</taxon>
        <taxon>Viridiplantae</taxon>
        <taxon>Streptophyta</taxon>
        <taxon>Embryophyta</taxon>
        <taxon>Tracheophyta</taxon>
        <taxon>Spermatophyta</taxon>
        <taxon>Magnoliopsida</taxon>
        <taxon>eudicotyledons</taxon>
        <taxon>Gunneridae</taxon>
        <taxon>Pentapetalae</taxon>
        <taxon>rosids</taxon>
        <taxon>fabids</taxon>
        <taxon>Fabales</taxon>
        <taxon>Fabaceae</taxon>
        <taxon>Papilionoideae</taxon>
        <taxon>50 kb inversion clade</taxon>
        <taxon>NPAAA clade</taxon>
        <taxon>indigoferoid/millettioid clade</taxon>
        <taxon>Phaseoleae</taxon>
        <taxon>Glycine</taxon>
        <taxon>Glycine subgen. Soja</taxon>
    </lineage>
</organism>
<feature type="region of interest" description="Disordered" evidence="1">
    <location>
        <begin position="74"/>
        <end position="95"/>
    </location>
</feature>
<reference evidence="2" key="1">
    <citation type="submission" date="2014-07" db="EMBL/GenBank/DDBJ databases">
        <title>Identification of a novel salt tolerance gene in wild soybean by whole-genome sequencing.</title>
        <authorList>
            <person name="Lam H.-M."/>
            <person name="Qi X."/>
            <person name="Li M.-W."/>
            <person name="Liu X."/>
            <person name="Xie M."/>
            <person name="Ni M."/>
            <person name="Xu X."/>
        </authorList>
    </citation>
    <scope>NUCLEOTIDE SEQUENCE [LARGE SCALE GENOMIC DNA]</scope>
    <source>
        <tissue evidence="2">Root</tissue>
    </source>
</reference>
<feature type="non-terminal residue" evidence="2">
    <location>
        <position position="1"/>
    </location>
</feature>
<feature type="non-terminal residue" evidence="2">
    <location>
        <position position="95"/>
    </location>
</feature>
<dbReference type="AlphaFoldDB" id="A0A0B2P8Z1"/>
<gene>
    <name evidence="2" type="ORF">glysoja_046807</name>
</gene>
<protein>
    <submittedName>
        <fullName evidence="2">Uncharacterized protein</fullName>
    </submittedName>
</protein>
<evidence type="ECO:0000256" key="1">
    <source>
        <dbReference type="SAM" id="MobiDB-lite"/>
    </source>
</evidence>
<sequence length="95" mass="10311">ERTTKLEDTLTQFMQVSMSNHKSTESAIKNLEIQVGQLAKQLAKNSSGNFGANTEKIPKEECKAVITQSQGRVLVGDGSKKSEGELGAEEKKEGE</sequence>
<feature type="compositionally biased region" description="Basic and acidic residues" evidence="1">
    <location>
        <begin position="78"/>
        <end position="95"/>
    </location>
</feature>
<name>A0A0B2P8Z1_GLYSO</name>
<accession>A0A0B2P8Z1</accession>
<proteinExistence type="predicted"/>